<proteinExistence type="predicted"/>
<feature type="signal peptide" evidence="1">
    <location>
        <begin position="1"/>
        <end position="16"/>
    </location>
</feature>
<evidence type="ECO:0000313" key="2">
    <source>
        <dbReference type="EMBL" id="KAJ7366190.1"/>
    </source>
</evidence>
<keyword evidence="1" id="KW-0732">Signal</keyword>
<dbReference type="EMBL" id="JARIHO010000002">
    <property type="protein sequence ID" value="KAJ7366190.1"/>
    <property type="molecule type" value="Genomic_DNA"/>
</dbReference>
<dbReference type="AlphaFoldDB" id="A0AAD7ARJ6"/>
<dbReference type="Proteomes" id="UP001218218">
    <property type="component" value="Unassembled WGS sequence"/>
</dbReference>
<evidence type="ECO:0000256" key="1">
    <source>
        <dbReference type="SAM" id="SignalP"/>
    </source>
</evidence>
<reference evidence="2" key="1">
    <citation type="submission" date="2023-03" db="EMBL/GenBank/DDBJ databases">
        <title>Massive genome expansion in bonnet fungi (Mycena s.s.) driven by repeated elements and novel gene families across ecological guilds.</title>
        <authorList>
            <consortium name="Lawrence Berkeley National Laboratory"/>
            <person name="Harder C.B."/>
            <person name="Miyauchi S."/>
            <person name="Viragh M."/>
            <person name="Kuo A."/>
            <person name="Thoen E."/>
            <person name="Andreopoulos B."/>
            <person name="Lu D."/>
            <person name="Skrede I."/>
            <person name="Drula E."/>
            <person name="Henrissat B."/>
            <person name="Morin E."/>
            <person name="Kohler A."/>
            <person name="Barry K."/>
            <person name="LaButti K."/>
            <person name="Morin E."/>
            <person name="Salamov A."/>
            <person name="Lipzen A."/>
            <person name="Mereny Z."/>
            <person name="Hegedus B."/>
            <person name="Baldrian P."/>
            <person name="Stursova M."/>
            <person name="Weitz H."/>
            <person name="Taylor A."/>
            <person name="Grigoriev I.V."/>
            <person name="Nagy L.G."/>
            <person name="Martin F."/>
            <person name="Kauserud H."/>
        </authorList>
    </citation>
    <scope>NUCLEOTIDE SEQUENCE</scope>
    <source>
        <strain evidence="2">CBHHK002</strain>
    </source>
</reference>
<comment type="caution">
    <text evidence="2">The sequence shown here is derived from an EMBL/GenBank/DDBJ whole genome shotgun (WGS) entry which is preliminary data.</text>
</comment>
<evidence type="ECO:0000313" key="3">
    <source>
        <dbReference type="Proteomes" id="UP001218218"/>
    </source>
</evidence>
<name>A0AAD7ARJ6_9AGAR</name>
<gene>
    <name evidence="2" type="ORF">DFH08DRAFT_797193</name>
</gene>
<accession>A0AAD7ARJ6</accession>
<feature type="chain" id="PRO_5042007965" evidence="1">
    <location>
        <begin position="17"/>
        <end position="177"/>
    </location>
</feature>
<organism evidence="2 3">
    <name type="scientific">Mycena albidolilacea</name>
    <dbReference type="NCBI Taxonomy" id="1033008"/>
    <lineage>
        <taxon>Eukaryota</taxon>
        <taxon>Fungi</taxon>
        <taxon>Dikarya</taxon>
        <taxon>Basidiomycota</taxon>
        <taxon>Agaricomycotina</taxon>
        <taxon>Agaricomycetes</taxon>
        <taxon>Agaricomycetidae</taxon>
        <taxon>Agaricales</taxon>
        <taxon>Marasmiineae</taxon>
        <taxon>Mycenaceae</taxon>
        <taxon>Mycena</taxon>
    </lineage>
</organism>
<protein>
    <submittedName>
        <fullName evidence="2">Uncharacterized protein</fullName>
    </submittedName>
</protein>
<sequence>MPLGLKLSILWAFASAWLTIYIATQQHPSHKLGRVERKIKACKEILKHEKANYPRNLGKWMDRTRRLLEARLAASKIQSRLLETLRVSTSEELVKYLRDMKETMQNVNQSAKDAKEIRRTTLTIQLKNFQLTIEAECQCEFFEGIKELHDIHDTAISATARRAQTVTHCFESTVTSV</sequence>
<keyword evidence="3" id="KW-1185">Reference proteome</keyword>